<protein>
    <recommendedName>
        <fullName evidence="4 13">Tetraacyldisaccharide 4'-kinase</fullName>
        <ecNumber evidence="3 13">2.7.1.130</ecNumber>
    </recommendedName>
    <alternativeName>
        <fullName evidence="12 13">Lipid A 4'-kinase</fullName>
    </alternativeName>
</protein>
<dbReference type="KEGG" id="saci:Sinac_3091"/>
<evidence type="ECO:0000256" key="7">
    <source>
        <dbReference type="ARBA" id="ARBA00022679"/>
    </source>
</evidence>
<reference evidence="15 16" key="1">
    <citation type="submission" date="2012-02" db="EMBL/GenBank/DDBJ databases">
        <title>Complete sequence of chromosome of Singulisphaera acidiphila DSM 18658.</title>
        <authorList>
            <consortium name="US DOE Joint Genome Institute (JGI-PGF)"/>
            <person name="Lucas S."/>
            <person name="Copeland A."/>
            <person name="Lapidus A."/>
            <person name="Glavina del Rio T."/>
            <person name="Dalin E."/>
            <person name="Tice H."/>
            <person name="Bruce D."/>
            <person name="Goodwin L."/>
            <person name="Pitluck S."/>
            <person name="Peters L."/>
            <person name="Ovchinnikova G."/>
            <person name="Chertkov O."/>
            <person name="Kyrpides N."/>
            <person name="Mavromatis K."/>
            <person name="Ivanova N."/>
            <person name="Brettin T."/>
            <person name="Detter J.C."/>
            <person name="Han C."/>
            <person name="Larimer F."/>
            <person name="Land M."/>
            <person name="Hauser L."/>
            <person name="Markowitz V."/>
            <person name="Cheng J.-F."/>
            <person name="Hugenholtz P."/>
            <person name="Woyke T."/>
            <person name="Wu D."/>
            <person name="Tindall B."/>
            <person name="Pomrenke H."/>
            <person name="Brambilla E."/>
            <person name="Klenk H.-P."/>
            <person name="Eisen J.A."/>
        </authorList>
    </citation>
    <scope>NUCLEOTIDE SEQUENCE [LARGE SCALE GENOMIC DNA]</scope>
    <source>
        <strain evidence="16">ATCC BAA-1392 / DSM 18658 / VKM B-2454 / MOB10</strain>
    </source>
</reference>
<proteinExistence type="inferred from homology"/>
<evidence type="ECO:0000256" key="1">
    <source>
        <dbReference type="ARBA" id="ARBA00002274"/>
    </source>
</evidence>
<dbReference type="GO" id="GO:0005524">
    <property type="term" value="F:ATP binding"/>
    <property type="evidence" value="ECO:0007669"/>
    <property type="project" value="UniProtKB-UniRule"/>
</dbReference>
<feature type="region of interest" description="Disordered" evidence="14">
    <location>
        <begin position="349"/>
        <end position="378"/>
    </location>
</feature>
<evidence type="ECO:0000256" key="6">
    <source>
        <dbReference type="ARBA" id="ARBA00022556"/>
    </source>
</evidence>
<dbReference type="Proteomes" id="UP000010798">
    <property type="component" value="Chromosome"/>
</dbReference>
<evidence type="ECO:0000313" key="15">
    <source>
        <dbReference type="EMBL" id="AGA27372.1"/>
    </source>
</evidence>
<evidence type="ECO:0000256" key="10">
    <source>
        <dbReference type="ARBA" id="ARBA00022840"/>
    </source>
</evidence>
<evidence type="ECO:0000256" key="13">
    <source>
        <dbReference type="HAMAP-Rule" id="MF_00409"/>
    </source>
</evidence>
<evidence type="ECO:0000313" key="16">
    <source>
        <dbReference type="Proteomes" id="UP000010798"/>
    </source>
</evidence>
<dbReference type="SUPFAM" id="SSF52540">
    <property type="entry name" value="P-loop containing nucleoside triphosphate hydrolases"/>
    <property type="match status" value="1"/>
</dbReference>
<keyword evidence="16" id="KW-1185">Reference proteome</keyword>
<comment type="similarity">
    <text evidence="13">Belongs to the LpxK family.</text>
</comment>
<keyword evidence="8 13" id="KW-0547">Nucleotide-binding</keyword>
<dbReference type="UniPathway" id="UPA00359">
    <property type="reaction ID" value="UER00482"/>
</dbReference>
<dbReference type="STRING" id="886293.Sinac_3091"/>
<evidence type="ECO:0000256" key="12">
    <source>
        <dbReference type="ARBA" id="ARBA00029757"/>
    </source>
</evidence>
<keyword evidence="6 13" id="KW-0441">Lipid A biosynthesis</keyword>
<evidence type="ECO:0000256" key="8">
    <source>
        <dbReference type="ARBA" id="ARBA00022741"/>
    </source>
</evidence>
<dbReference type="InterPro" id="IPR027417">
    <property type="entry name" value="P-loop_NTPase"/>
</dbReference>
<name>L0DDR4_SINAD</name>
<feature type="binding site" evidence="13">
    <location>
        <begin position="72"/>
        <end position="79"/>
    </location>
    <ligand>
        <name>ATP</name>
        <dbReference type="ChEBI" id="CHEBI:30616"/>
    </ligand>
</feature>
<comment type="function">
    <text evidence="1 13">Transfers the gamma-phosphate of ATP to the 4'-position of a tetraacyldisaccharide 1-phosphate intermediate (termed DS-1-P) to form tetraacyldisaccharide 1,4'-bis-phosphate (lipid IVA).</text>
</comment>
<keyword evidence="5 13" id="KW-0444">Lipid biosynthesis</keyword>
<evidence type="ECO:0000256" key="9">
    <source>
        <dbReference type="ARBA" id="ARBA00022777"/>
    </source>
</evidence>
<dbReference type="eggNOG" id="COG1663">
    <property type="taxonomic scope" value="Bacteria"/>
</dbReference>
<dbReference type="EMBL" id="CP003364">
    <property type="protein sequence ID" value="AGA27372.1"/>
    <property type="molecule type" value="Genomic_DNA"/>
</dbReference>
<dbReference type="HOGENOM" id="CLU_038816_6_0_0"/>
<accession>L0DDR4</accession>
<keyword evidence="11 13" id="KW-0443">Lipid metabolism</keyword>
<comment type="pathway">
    <text evidence="2 13">Glycolipid biosynthesis; lipid IV(A) biosynthesis; lipid IV(A) from (3R)-3-hydroxytetradecanoyl-[acyl-carrier-protein] and UDP-N-acetyl-alpha-D-glucosamine: step 6/6.</text>
</comment>
<sequence length="378" mass="41150">MSRSTGWFSEAAFLRLVRGESRSPGARLARVGLRMAAAGYGLAVAVRNARYDRGSSAIQGVTVPVIAVGNLTLGGTGKTPMVEWVARWYRARGIRVAILSRGYGQDDGINDEGRVLEENLPDVPHLQGADRVRLAEVAVEEIESEVLVLDDGFQHRRLKRDLDIVLLDALEPFGLGWLFPRGLLREPVRSLRRAGVVVLSRADLVPESTRASIRAEAERRAGPLRWVEARHAPLDLLDADGPPTPIASLAGRSVAAFCGIGNPDGFRKTIEPLVGNFVGFRTWPDHHSYTAADVADLTAWVRGLKADLVLTTQKDLVKLRASNLGAVPLRALRIGLEIMSGQAILDEALAPFGPPGTREPRHDEDESPRSRESRPSEA</sequence>
<keyword evidence="9 13" id="KW-0418">Kinase</keyword>
<keyword evidence="10 13" id="KW-0067">ATP-binding</keyword>
<keyword evidence="7 13" id="KW-0808">Transferase</keyword>
<organism evidence="15 16">
    <name type="scientific">Singulisphaera acidiphila (strain ATCC BAA-1392 / DSM 18658 / VKM B-2454 / MOB10)</name>
    <dbReference type="NCBI Taxonomy" id="886293"/>
    <lineage>
        <taxon>Bacteria</taxon>
        <taxon>Pseudomonadati</taxon>
        <taxon>Planctomycetota</taxon>
        <taxon>Planctomycetia</taxon>
        <taxon>Isosphaerales</taxon>
        <taxon>Isosphaeraceae</taxon>
        <taxon>Singulisphaera</taxon>
    </lineage>
</organism>
<dbReference type="GO" id="GO:0009245">
    <property type="term" value="P:lipid A biosynthetic process"/>
    <property type="evidence" value="ECO:0007669"/>
    <property type="project" value="UniProtKB-UniRule"/>
</dbReference>
<evidence type="ECO:0000256" key="14">
    <source>
        <dbReference type="SAM" id="MobiDB-lite"/>
    </source>
</evidence>
<evidence type="ECO:0000256" key="11">
    <source>
        <dbReference type="ARBA" id="ARBA00023098"/>
    </source>
</evidence>
<feature type="compositionally biased region" description="Basic and acidic residues" evidence="14">
    <location>
        <begin position="358"/>
        <end position="378"/>
    </location>
</feature>
<dbReference type="InterPro" id="IPR003758">
    <property type="entry name" value="LpxK"/>
</dbReference>
<dbReference type="EC" id="2.7.1.130" evidence="3 13"/>
<dbReference type="PANTHER" id="PTHR42724">
    <property type="entry name" value="TETRAACYLDISACCHARIDE 4'-KINASE"/>
    <property type="match status" value="1"/>
</dbReference>
<evidence type="ECO:0000256" key="2">
    <source>
        <dbReference type="ARBA" id="ARBA00004870"/>
    </source>
</evidence>
<evidence type="ECO:0000256" key="3">
    <source>
        <dbReference type="ARBA" id="ARBA00012071"/>
    </source>
</evidence>
<dbReference type="GO" id="GO:0009244">
    <property type="term" value="P:lipopolysaccharide core region biosynthetic process"/>
    <property type="evidence" value="ECO:0007669"/>
    <property type="project" value="TreeGrafter"/>
</dbReference>
<comment type="catalytic activity">
    <reaction evidence="13">
        <text>a lipid A disaccharide + ATP = a lipid IVA + ADP + H(+)</text>
        <dbReference type="Rhea" id="RHEA:67840"/>
        <dbReference type="ChEBI" id="CHEBI:15378"/>
        <dbReference type="ChEBI" id="CHEBI:30616"/>
        <dbReference type="ChEBI" id="CHEBI:176343"/>
        <dbReference type="ChEBI" id="CHEBI:176425"/>
        <dbReference type="ChEBI" id="CHEBI:456216"/>
        <dbReference type="EC" id="2.7.1.130"/>
    </reaction>
</comment>
<gene>
    <name evidence="13" type="primary">lpxK</name>
    <name evidence="15" type="ordered locus">Sinac_3091</name>
</gene>
<dbReference type="Pfam" id="PF02606">
    <property type="entry name" value="LpxK"/>
    <property type="match status" value="1"/>
</dbReference>
<dbReference type="RefSeq" id="WP_015246520.1">
    <property type="nucleotide sequence ID" value="NC_019892.1"/>
</dbReference>
<dbReference type="GO" id="GO:0005886">
    <property type="term" value="C:plasma membrane"/>
    <property type="evidence" value="ECO:0007669"/>
    <property type="project" value="TreeGrafter"/>
</dbReference>
<evidence type="ECO:0000256" key="5">
    <source>
        <dbReference type="ARBA" id="ARBA00022516"/>
    </source>
</evidence>
<dbReference type="HAMAP" id="MF_00409">
    <property type="entry name" value="LpxK"/>
    <property type="match status" value="1"/>
</dbReference>
<dbReference type="NCBIfam" id="TIGR00682">
    <property type="entry name" value="lpxK"/>
    <property type="match status" value="1"/>
</dbReference>
<dbReference type="PANTHER" id="PTHR42724:SF1">
    <property type="entry name" value="TETRAACYLDISACCHARIDE 4'-KINASE, MITOCHONDRIAL-RELATED"/>
    <property type="match status" value="1"/>
</dbReference>
<dbReference type="AlphaFoldDB" id="L0DDR4"/>
<evidence type="ECO:0000256" key="4">
    <source>
        <dbReference type="ARBA" id="ARBA00016436"/>
    </source>
</evidence>
<dbReference type="GO" id="GO:0009029">
    <property type="term" value="F:lipid-A 4'-kinase activity"/>
    <property type="evidence" value="ECO:0007669"/>
    <property type="project" value="UniProtKB-UniRule"/>
</dbReference>